<feature type="compositionally biased region" description="Basic and acidic residues" evidence="1">
    <location>
        <begin position="374"/>
        <end position="384"/>
    </location>
</feature>
<evidence type="ECO:0000313" key="2">
    <source>
        <dbReference type="EMBL" id="OBT95734.2"/>
    </source>
</evidence>
<dbReference type="EMBL" id="KV460233">
    <property type="protein sequence ID" value="OBT95734.2"/>
    <property type="molecule type" value="Genomic_DNA"/>
</dbReference>
<name>A0A1B8GIV1_9PEZI</name>
<dbReference type="PANTHER" id="PTHR38846">
    <property type="entry name" value="C3H1-TYPE DOMAIN-CONTAINING PROTEIN"/>
    <property type="match status" value="1"/>
</dbReference>
<dbReference type="RefSeq" id="XP_018129467.2">
    <property type="nucleotide sequence ID" value="XM_018275904.2"/>
</dbReference>
<sequence length="540" mass="60104">MPVTTMAEPAKTFTASFGVLIASLGLKKGEQAYNKCRAKFFMDAMKVVNDKVASGDPTAKRLEAEYATLVETRGSQNRTPKMDIANSNGQPQATEDLESKFQVLANAAGILPGQPCYKRLLRKFLTAEYATNAQEYCFNARNVKDKNKTFKFEALALVCGLKYDSPSYNKSYNDFFQKKGILLIRAIKSTAWPERSSSTKNMSQEPASSRPDDESATMKSLRNKLAAARLDGVVSESAAQTLEAEARFEELTLSLGLIKGRNSYTNYRCRFFEYESSRDHILKLGDDIAMEKLEIFEESCAARGLQQGSKEFGTFKKHFDIENKNDTETSTDSSFSMCGFTSADDDSQYALQFKGRSQTSNGNNLHYGQPEGRVVGDRQASDRKQSRHGNRALKDGAPNNGPPKNGARQGGPQKGSATKDDVPKGGPQKGGPNKSRAEKAKEEFNAYFPDTSKLENWQKLCRDLGINPVPNSIRQCKMETKKIYVNIYQFLHQIRTGFPATRFPSQKALANYCNGGNKRKFPREIAKERGALAGLLHYLY</sequence>
<dbReference type="GeneID" id="28839844"/>
<dbReference type="STRING" id="342668.A0A1B8GIV1"/>
<feature type="compositionally biased region" description="Polar residues" evidence="1">
    <location>
        <begin position="356"/>
        <end position="366"/>
    </location>
</feature>
<organism evidence="2 3">
    <name type="scientific">Pseudogymnoascus verrucosus</name>
    <dbReference type="NCBI Taxonomy" id="342668"/>
    <lineage>
        <taxon>Eukaryota</taxon>
        <taxon>Fungi</taxon>
        <taxon>Dikarya</taxon>
        <taxon>Ascomycota</taxon>
        <taxon>Pezizomycotina</taxon>
        <taxon>Leotiomycetes</taxon>
        <taxon>Thelebolales</taxon>
        <taxon>Thelebolaceae</taxon>
        <taxon>Pseudogymnoascus</taxon>
    </lineage>
</organism>
<evidence type="ECO:0000313" key="3">
    <source>
        <dbReference type="Proteomes" id="UP000091956"/>
    </source>
</evidence>
<keyword evidence="3" id="KW-1185">Reference proteome</keyword>
<feature type="region of interest" description="Disordered" evidence="1">
    <location>
        <begin position="194"/>
        <end position="218"/>
    </location>
</feature>
<accession>A0A1B8GIV1</accession>
<reference evidence="2 3" key="1">
    <citation type="submission" date="2016-03" db="EMBL/GenBank/DDBJ databases">
        <title>Comparative genomics of Pseudogymnoascus destructans, the fungus causing white-nose syndrome of bats.</title>
        <authorList>
            <person name="Palmer J.M."/>
            <person name="Drees K.P."/>
            <person name="Foster J.T."/>
            <person name="Lindner D.L."/>
        </authorList>
    </citation>
    <scope>NUCLEOTIDE SEQUENCE [LARGE SCALE GENOMIC DNA]</scope>
    <source>
        <strain evidence="2 3">UAMH 10579</strain>
    </source>
</reference>
<proteinExistence type="predicted"/>
<evidence type="ECO:0000256" key="1">
    <source>
        <dbReference type="SAM" id="MobiDB-lite"/>
    </source>
</evidence>
<dbReference type="Proteomes" id="UP000091956">
    <property type="component" value="Unassembled WGS sequence"/>
</dbReference>
<gene>
    <name evidence="2" type="ORF">VE01_06458</name>
</gene>
<protein>
    <submittedName>
        <fullName evidence="2">Uncharacterized protein</fullName>
    </submittedName>
</protein>
<dbReference type="AlphaFoldDB" id="A0A1B8GIV1"/>
<reference evidence="3" key="2">
    <citation type="journal article" date="2018" name="Nat. Commun.">
        <title>Extreme sensitivity to ultraviolet light in the fungal pathogen causing white-nose syndrome of bats.</title>
        <authorList>
            <person name="Palmer J.M."/>
            <person name="Drees K.P."/>
            <person name="Foster J.T."/>
            <person name="Lindner D.L."/>
        </authorList>
    </citation>
    <scope>NUCLEOTIDE SEQUENCE [LARGE SCALE GENOMIC DNA]</scope>
    <source>
        <strain evidence="3">UAMH 10579</strain>
    </source>
</reference>
<feature type="region of interest" description="Disordered" evidence="1">
    <location>
        <begin position="356"/>
        <end position="438"/>
    </location>
</feature>
<feature type="compositionally biased region" description="Low complexity" evidence="1">
    <location>
        <begin position="424"/>
        <end position="434"/>
    </location>
</feature>
<feature type="compositionally biased region" description="Polar residues" evidence="1">
    <location>
        <begin position="195"/>
        <end position="207"/>
    </location>
</feature>
<dbReference type="PANTHER" id="PTHR38846:SF1">
    <property type="entry name" value="C3H1-TYPE DOMAIN-CONTAINING PROTEIN"/>
    <property type="match status" value="1"/>
</dbReference>